<dbReference type="NCBIfam" id="TIGR02241">
    <property type="entry name" value="conserved hypothetical phage tail region protein"/>
    <property type="match status" value="1"/>
</dbReference>
<dbReference type="EMBL" id="SRLE01000001">
    <property type="protein sequence ID" value="TGD76275.1"/>
    <property type="molecule type" value="Genomic_DNA"/>
</dbReference>
<dbReference type="InterPro" id="IPR010667">
    <property type="entry name" value="Phage_T4_Gp19"/>
</dbReference>
<evidence type="ECO:0000313" key="1">
    <source>
        <dbReference type="EMBL" id="TGD76275.1"/>
    </source>
</evidence>
<proteinExistence type="predicted"/>
<keyword evidence="2" id="KW-1185">Reference proteome</keyword>
<dbReference type="PANTHER" id="PTHR38009:SF1">
    <property type="entry name" value="CONSERVED HYPOTHETICAL PHAGE TAIL PROTEIN"/>
    <property type="match status" value="1"/>
</dbReference>
<dbReference type="PANTHER" id="PTHR38009">
    <property type="entry name" value="CONSERVED HYPOTHETICAL PHAGE TAIL PROTEIN"/>
    <property type="match status" value="1"/>
</dbReference>
<accession>A0A4Z0MAE9</accession>
<dbReference type="AlphaFoldDB" id="A0A4Z0MAE9"/>
<evidence type="ECO:0000313" key="2">
    <source>
        <dbReference type="Proteomes" id="UP000298050"/>
    </source>
</evidence>
<sequence>MQTDQRFDPYRAFNFVVDIDNIAVASFSEVAGLTAEGDPVEYREGADAENHVRKLPGLRKYTNLTFKRGYTRDDTLWRWYTNIANGQNDRRSITITLLDEAHAPVMRWYAFGAFINKIEGPSFNATGNEVAIENMEVVHEKLTLELAG</sequence>
<reference evidence="1 2" key="1">
    <citation type="submission" date="2019-04" db="EMBL/GenBank/DDBJ databases">
        <title>Taxonomy of novel Haliea sp. from mangrove soil of West Coast of India.</title>
        <authorList>
            <person name="Verma A."/>
            <person name="Kumar P."/>
            <person name="Krishnamurthi S."/>
        </authorList>
    </citation>
    <scope>NUCLEOTIDE SEQUENCE [LARGE SCALE GENOMIC DNA]</scope>
    <source>
        <strain evidence="1 2">SAOS-164</strain>
    </source>
</reference>
<dbReference type="GO" id="GO:0005198">
    <property type="term" value="F:structural molecule activity"/>
    <property type="evidence" value="ECO:0007669"/>
    <property type="project" value="InterPro"/>
</dbReference>
<dbReference type="Proteomes" id="UP000298050">
    <property type="component" value="Unassembled WGS sequence"/>
</dbReference>
<dbReference type="OrthoDB" id="9790161at2"/>
<name>A0A4Z0MAE9_9GAMM</name>
<protein>
    <submittedName>
        <fullName evidence="1">Phage tail protein</fullName>
    </submittedName>
</protein>
<gene>
    <name evidence="1" type="ORF">E4634_01145</name>
</gene>
<organism evidence="1 2">
    <name type="scientific">Mangrovimicrobium sediminis</name>
    <dbReference type="NCBI Taxonomy" id="2562682"/>
    <lineage>
        <taxon>Bacteria</taxon>
        <taxon>Pseudomonadati</taxon>
        <taxon>Pseudomonadota</taxon>
        <taxon>Gammaproteobacteria</taxon>
        <taxon>Cellvibrionales</taxon>
        <taxon>Halieaceae</taxon>
        <taxon>Mangrovimicrobium</taxon>
    </lineage>
</organism>
<dbReference type="Pfam" id="PF06841">
    <property type="entry name" value="Phage_T4_gp19"/>
    <property type="match status" value="1"/>
</dbReference>
<comment type="caution">
    <text evidence="1">The sequence shown here is derived from an EMBL/GenBank/DDBJ whole genome shotgun (WGS) entry which is preliminary data.</text>
</comment>
<dbReference type="InterPro" id="IPR011747">
    <property type="entry name" value="CHP02241"/>
</dbReference>